<feature type="transmembrane region" description="Helical" evidence="5">
    <location>
        <begin position="166"/>
        <end position="185"/>
    </location>
</feature>
<comment type="subcellular location">
    <subcellularLocation>
        <location evidence="1">Membrane</location>
    </subcellularLocation>
</comment>
<dbReference type="PANTHER" id="PTHR30566:SF25">
    <property type="entry name" value="INNER MEMBRANE PROTEIN"/>
    <property type="match status" value="1"/>
</dbReference>
<keyword evidence="2 5" id="KW-0812">Transmembrane</keyword>
<dbReference type="PANTHER" id="PTHR30566">
    <property type="entry name" value="YNAI-RELATED MECHANOSENSITIVE ION CHANNEL"/>
    <property type="match status" value="1"/>
</dbReference>
<dbReference type="SUPFAM" id="SSF50182">
    <property type="entry name" value="Sm-like ribonucleoproteins"/>
    <property type="match status" value="1"/>
</dbReference>
<reference evidence="7 8" key="1">
    <citation type="submission" date="2016-08" db="EMBL/GenBank/DDBJ databases">
        <authorList>
            <person name="Seilhamer J.J."/>
        </authorList>
    </citation>
    <scope>NUCLEOTIDE SEQUENCE [LARGE SCALE GENOMIC DNA]</scope>
    <source>
        <strain evidence="7">M3/6</strain>
    </source>
</reference>
<evidence type="ECO:0000259" key="6">
    <source>
        <dbReference type="Pfam" id="PF00924"/>
    </source>
</evidence>
<evidence type="ECO:0000256" key="2">
    <source>
        <dbReference type="ARBA" id="ARBA00022692"/>
    </source>
</evidence>
<dbReference type="InterPro" id="IPR010920">
    <property type="entry name" value="LSM_dom_sf"/>
</dbReference>
<keyword evidence="3 5" id="KW-1133">Transmembrane helix</keyword>
<dbReference type="InterPro" id="IPR023408">
    <property type="entry name" value="MscS_beta-dom_sf"/>
</dbReference>
<dbReference type="Gene3D" id="2.30.30.60">
    <property type="match status" value="1"/>
</dbReference>
<dbReference type="GO" id="GO:0016020">
    <property type="term" value="C:membrane"/>
    <property type="evidence" value="ECO:0007669"/>
    <property type="project" value="UniProtKB-SubCell"/>
</dbReference>
<gene>
    <name evidence="7" type="ORF">PSM36_0552</name>
</gene>
<sequence length="363" mass="41965">MDFIDHLIPNSSLRYPFIALLFIALFIILVLVFNFIIRKWRIRTQKSKSHIDDFIVRLFRVPGIWIIFAILLNIFSTLLQEDARTFEVLQKISRILLILTLGWIIVQIIRGTFHYWQNKLDINNPNNLEARKRLTQMSMIERITIILTAFIFFSIALMTIDSVRQLGVSLLASAGVAGIIIGFAAQRSFGQIFSGIQIAFTQPVRLDDVVVIEGEWGRIEEINITYAVVKIWDERRLIIPIDYFLNNPIQNWTRTTSDILGTVFLYVSYDLPLEPLREELARIVEDDPNWDGRVHNIQVTESKQWYKEIRVLVSSNNSSSNWDLRVAVREKLIDFINRYYPGSFAKINSAATGEKGTPAVTDE</sequence>
<dbReference type="Proteomes" id="UP000187464">
    <property type="component" value="Chromosome I"/>
</dbReference>
<feature type="transmembrane region" description="Helical" evidence="5">
    <location>
        <begin position="91"/>
        <end position="109"/>
    </location>
</feature>
<evidence type="ECO:0000313" key="7">
    <source>
        <dbReference type="EMBL" id="SCD19382.1"/>
    </source>
</evidence>
<dbReference type="InterPro" id="IPR006685">
    <property type="entry name" value="MscS_channel_2nd"/>
</dbReference>
<feature type="transmembrane region" description="Helical" evidence="5">
    <location>
        <begin position="58"/>
        <end position="79"/>
    </location>
</feature>
<accession>A0A1R3T001</accession>
<dbReference type="STRING" id="1642647.PSM36_0552"/>
<name>A0A1R3T001_9BACT</name>
<protein>
    <submittedName>
        <fullName evidence="7">Membrane protein</fullName>
    </submittedName>
</protein>
<dbReference type="KEGG" id="psac:PSM36_0552"/>
<dbReference type="Pfam" id="PF00924">
    <property type="entry name" value="MS_channel_2nd"/>
    <property type="match status" value="1"/>
</dbReference>
<dbReference type="GO" id="GO:0008381">
    <property type="term" value="F:mechanosensitive monoatomic ion channel activity"/>
    <property type="evidence" value="ECO:0007669"/>
    <property type="project" value="UniProtKB-ARBA"/>
</dbReference>
<evidence type="ECO:0000256" key="1">
    <source>
        <dbReference type="ARBA" id="ARBA00004370"/>
    </source>
</evidence>
<feature type="domain" description="Mechanosensitive ion channel MscS" evidence="6">
    <location>
        <begin position="188"/>
        <end position="254"/>
    </location>
</feature>
<evidence type="ECO:0000256" key="4">
    <source>
        <dbReference type="ARBA" id="ARBA00023136"/>
    </source>
</evidence>
<evidence type="ECO:0000313" key="8">
    <source>
        <dbReference type="Proteomes" id="UP000187464"/>
    </source>
</evidence>
<dbReference type="AlphaFoldDB" id="A0A1R3T001"/>
<dbReference type="Gene3D" id="1.10.287.1260">
    <property type="match status" value="1"/>
</dbReference>
<dbReference type="EMBL" id="LT605205">
    <property type="protein sequence ID" value="SCD19382.1"/>
    <property type="molecule type" value="Genomic_DNA"/>
</dbReference>
<evidence type="ECO:0000256" key="5">
    <source>
        <dbReference type="SAM" id="Phobius"/>
    </source>
</evidence>
<organism evidence="7 8">
    <name type="scientific">Proteiniphilum saccharofermentans</name>
    <dbReference type="NCBI Taxonomy" id="1642647"/>
    <lineage>
        <taxon>Bacteria</taxon>
        <taxon>Pseudomonadati</taxon>
        <taxon>Bacteroidota</taxon>
        <taxon>Bacteroidia</taxon>
        <taxon>Bacteroidales</taxon>
        <taxon>Dysgonomonadaceae</taxon>
        <taxon>Proteiniphilum</taxon>
    </lineage>
</organism>
<proteinExistence type="predicted"/>
<feature type="transmembrane region" description="Helical" evidence="5">
    <location>
        <begin position="15"/>
        <end position="37"/>
    </location>
</feature>
<feature type="transmembrane region" description="Helical" evidence="5">
    <location>
        <begin position="139"/>
        <end position="160"/>
    </location>
</feature>
<keyword evidence="4 5" id="KW-0472">Membrane</keyword>
<evidence type="ECO:0000256" key="3">
    <source>
        <dbReference type="ARBA" id="ARBA00022989"/>
    </source>
</evidence>
<keyword evidence="8" id="KW-1185">Reference proteome</keyword>
<dbReference type="RefSeq" id="WP_019538539.1">
    <property type="nucleotide sequence ID" value="NZ_LT605205.1"/>
</dbReference>